<evidence type="ECO:0000313" key="4">
    <source>
        <dbReference type="Proteomes" id="UP000199533"/>
    </source>
</evidence>
<feature type="transmembrane region" description="Helical" evidence="1">
    <location>
        <begin position="82"/>
        <end position="102"/>
    </location>
</feature>
<gene>
    <name evidence="3" type="ORF">SAMN05216302_101496</name>
</gene>
<organism evidence="3 4">
    <name type="scientific">Nitrosomonas aestuarii</name>
    <dbReference type="NCBI Taxonomy" id="52441"/>
    <lineage>
        <taxon>Bacteria</taxon>
        <taxon>Pseudomonadati</taxon>
        <taxon>Pseudomonadota</taxon>
        <taxon>Betaproteobacteria</taxon>
        <taxon>Nitrosomonadales</taxon>
        <taxon>Nitrosomonadaceae</taxon>
        <taxon>Nitrosomonas</taxon>
    </lineage>
</organism>
<keyword evidence="1" id="KW-0472">Membrane</keyword>
<feature type="domain" description="Ice-binding protein C-terminal" evidence="2">
    <location>
        <begin position="84"/>
        <end position="105"/>
    </location>
</feature>
<protein>
    <submittedName>
        <fullName evidence="3">PEP-CTERM protein-sorting domain-containing protein</fullName>
    </submittedName>
</protein>
<evidence type="ECO:0000313" key="3">
    <source>
        <dbReference type="EMBL" id="SFK76040.1"/>
    </source>
</evidence>
<keyword evidence="1" id="KW-1133">Transmembrane helix</keyword>
<reference evidence="4" key="1">
    <citation type="submission" date="2016-10" db="EMBL/GenBank/DDBJ databases">
        <authorList>
            <person name="Varghese N."/>
            <person name="Submissions S."/>
        </authorList>
    </citation>
    <scope>NUCLEOTIDE SEQUENCE [LARGE SCALE GENOMIC DNA]</scope>
    <source>
        <strain evidence="4">Nm69</strain>
    </source>
</reference>
<evidence type="ECO:0000256" key="1">
    <source>
        <dbReference type="SAM" id="Phobius"/>
    </source>
</evidence>
<keyword evidence="1" id="KW-0812">Transmembrane</keyword>
<dbReference type="RefSeq" id="WP_090699807.1">
    <property type="nucleotide sequence ID" value="NZ_FOSP01000014.1"/>
</dbReference>
<dbReference type="EMBL" id="FOSP01000014">
    <property type="protein sequence ID" value="SFK76040.1"/>
    <property type="molecule type" value="Genomic_DNA"/>
</dbReference>
<dbReference type="NCBIfam" id="TIGR02595">
    <property type="entry name" value="PEP_CTERM"/>
    <property type="match status" value="1"/>
</dbReference>
<sequence>MTGNFFLGAGGIFTLGFNHDDGARLMIDGATWVSADGVVDNRNTEASGFLSAGLHTVDIVFFENFGGASPEFYSGSAGSGGLVIPEPTILALFALGLAGLGLSRRRPAL</sequence>
<keyword evidence="4" id="KW-1185">Reference proteome</keyword>
<evidence type="ECO:0000259" key="2">
    <source>
        <dbReference type="Pfam" id="PF07589"/>
    </source>
</evidence>
<dbReference type="Pfam" id="PF07589">
    <property type="entry name" value="PEP-CTERM"/>
    <property type="match status" value="1"/>
</dbReference>
<dbReference type="AlphaFoldDB" id="A0A1I4C5Z9"/>
<proteinExistence type="predicted"/>
<accession>A0A1I4C5Z9</accession>
<dbReference type="InterPro" id="IPR013424">
    <property type="entry name" value="Ice-binding_C"/>
</dbReference>
<dbReference type="Proteomes" id="UP000199533">
    <property type="component" value="Unassembled WGS sequence"/>
</dbReference>
<name>A0A1I4C5Z9_9PROT</name>